<dbReference type="EMBL" id="KZ663274">
    <property type="protein sequence ID" value="PPS14240.1"/>
    <property type="molecule type" value="Genomic_DNA"/>
</dbReference>
<reference evidence="1 2" key="1">
    <citation type="submission" date="2015-01" db="EMBL/GenBank/DDBJ databases">
        <title>Genome of allotetraploid Gossypium barbadense reveals genomic plasticity and fiber elongation in cotton evolution.</title>
        <authorList>
            <person name="Chen X."/>
            <person name="Liu X."/>
            <person name="Zhao B."/>
            <person name="Zheng H."/>
            <person name="Hu Y."/>
            <person name="Lu G."/>
            <person name="Yang C."/>
            <person name="Chen J."/>
            <person name="Shan C."/>
            <person name="Zhang L."/>
            <person name="Zhou Y."/>
            <person name="Wang L."/>
            <person name="Guo W."/>
            <person name="Bai Y."/>
            <person name="Ruan J."/>
            <person name="Shangguan X."/>
            <person name="Mao Y."/>
            <person name="Jiang J."/>
            <person name="Zhu Y."/>
            <person name="Lei J."/>
            <person name="Kang H."/>
            <person name="Chen S."/>
            <person name="He X."/>
            <person name="Wang R."/>
            <person name="Wang Y."/>
            <person name="Chen J."/>
            <person name="Wang L."/>
            <person name="Yu S."/>
            <person name="Wang B."/>
            <person name="Wei J."/>
            <person name="Song S."/>
            <person name="Lu X."/>
            <person name="Gao Z."/>
            <person name="Gu W."/>
            <person name="Deng X."/>
            <person name="Ma D."/>
            <person name="Wang S."/>
            <person name="Liang W."/>
            <person name="Fang L."/>
            <person name="Cai C."/>
            <person name="Zhu X."/>
            <person name="Zhou B."/>
            <person name="Zhang Y."/>
            <person name="Chen Z."/>
            <person name="Xu S."/>
            <person name="Zhu R."/>
            <person name="Wang S."/>
            <person name="Zhang T."/>
            <person name="Zhao G."/>
        </authorList>
    </citation>
    <scope>NUCLEOTIDE SEQUENCE [LARGE SCALE GENOMIC DNA]</scope>
    <source>
        <strain evidence="2">cv. Xinhai21</strain>
        <tissue evidence="1">Leaf</tissue>
    </source>
</reference>
<dbReference type="AlphaFoldDB" id="A0A2P5YF70"/>
<evidence type="ECO:0000313" key="2">
    <source>
        <dbReference type="Proteomes" id="UP000239757"/>
    </source>
</evidence>
<gene>
    <name evidence="1" type="ORF">GOBAR_AA06310</name>
</gene>
<proteinExistence type="predicted"/>
<dbReference type="Proteomes" id="UP000239757">
    <property type="component" value="Unassembled WGS sequence"/>
</dbReference>
<sequence>MEHDTSKEVETKRVVVQGVVDANKLSWLEHCAIAWIEDGSSSYTLKENFYQKELMGDGKIVNCSISDGDYRNRNNLIIKESVDFEALEEVIATWNLRKQVGPVVDDEGEEGEIISHLMKIQSICDSEAIEACFDLIFGLIDFASANLFLMWVEAKEYEVVFLRLIGCFVDKWCSLLVGLTRSVGWSYNVQVAANSTPSFMHAGTGS</sequence>
<evidence type="ECO:0000313" key="1">
    <source>
        <dbReference type="EMBL" id="PPS14240.1"/>
    </source>
</evidence>
<protein>
    <submittedName>
        <fullName evidence="1">Uncharacterized protein</fullName>
    </submittedName>
</protein>
<organism evidence="1 2">
    <name type="scientific">Gossypium barbadense</name>
    <name type="common">Sea Island cotton</name>
    <name type="synonym">Hibiscus barbadensis</name>
    <dbReference type="NCBI Taxonomy" id="3634"/>
    <lineage>
        <taxon>Eukaryota</taxon>
        <taxon>Viridiplantae</taxon>
        <taxon>Streptophyta</taxon>
        <taxon>Embryophyta</taxon>
        <taxon>Tracheophyta</taxon>
        <taxon>Spermatophyta</taxon>
        <taxon>Magnoliopsida</taxon>
        <taxon>eudicotyledons</taxon>
        <taxon>Gunneridae</taxon>
        <taxon>Pentapetalae</taxon>
        <taxon>rosids</taxon>
        <taxon>malvids</taxon>
        <taxon>Malvales</taxon>
        <taxon>Malvaceae</taxon>
        <taxon>Malvoideae</taxon>
        <taxon>Gossypium</taxon>
    </lineage>
</organism>
<accession>A0A2P5YF70</accession>
<name>A0A2P5YF70_GOSBA</name>